<dbReference type="SUPFAM" id="SSF48179">
    <property type="entry name" value="6-phosphogluconate dehydrogenase C-terminal domain-like"/>
    <property type="match status" value="1"/>
</dbReference>
<evidence type="ECO:0000256" key="10">
    <source>
        <dbReference type="ARBA" id="ARBA00048793"/>
    </source>
</evidence>
<comment type="pathway">
    <text evidence="2 11">Cofactor biosynthesis; (R)-pantothenate biosynthesis; (R)-pantoate from 3-methyl-2-oxobutanoate: step 2/2.</text>
</comment>
<dbReference type="GO" id="GO:0015940">
    <property type="term" value="P:pantothenate biosynthetic process"/>
    <property type="evidence" value="ECO:0007669"/>
    <property type="project" value="UniProtKB-UniPathway"/>
</dbReference>
<dbReference type="InterPro" id="IPR013332">
    <property type="entry name" value="KPR_N"/>
</dbReference>
<keyword evidence="15" id="KW-1185">Reference proteome</keyword>
<evidence type="ECO:0000313" key="14">
    <source>
        <dbReference type="EMBL" id="RKD28950.1"/>
    </source>
</evidence>
<dbReference type="InterPro" id="IPR013752">
    <property type="entry name" value="KPA_reductase"/>
</dbReference>
<dbReference type="InterPro" id="IPR003710">
    <property type="entry name" value="ApbA"/>
</dbReference>
<dbReference type="Gene3D" id="3.40.50.720">
    <property type="entry name" value="NAD(P)-binding Rossmann-like Domain"/>
    <property type="match status" value="1"/>
</dbReference>
<dbReference type="PANTHER" id="PTHR43765:SF2">
    <property type="entry name" value="2-DEHYDROPANTOATE 2-REDUCTASE"/>
    <property type="match status" value="1"/>
</dbReference>
<dbReference type="RefSeq" id="WP_120198392.1">
    <property type="nucleotide sequence ID" value="NZ_MCIA01000033.1"/>
</dbReference>
<evidence type="ECO:0000313" key="15">
    <source>
        <dbReference type="Proteomes" id="UP000284277"/>
    </source>
</evidence>
<sequence length="311" mass="34194">MKIAILGAGAMGSLYASYLAPIHDLTLLDSYKPQVDKINSDGIIKIEKDRSEIRFSVKAVLSGAPIGIQELVIVFVKGIHTYDAMKENMSLLGPDTIVMTLQNGAGNNRDIGQFVPKERVIVGTSSHNSVSMGLGKFYHSGCGPTNIGPDFPCDSSLNDVNKVASALEQSGLTINIMEDIQKVLWQKLMVNCGINALSTLMQCQIGEIYYNPFLWDLCQKIVHECVKVAEADGSIFDPKVALQIVQSVCENDAEGYASMYQDRQNKRITEIDRINGVVASLGDEYGISTPCNHMLVTQIHAIEQMYFHTER</sequence>
<name>A0A419SUQ6_9FIRM</name>
<feature type="domain" description="Ketopantoate reductase N-terminal" evidence="12">
    <location>
        <begin position="3"/>
        <end position="149"/>
    </location>
</feature>
<feature type="domain" description="Ketopantoate reductase C-terminal" evidence="13">
    <location>
        <begin position="179"/>
        <end position="303"/>
    </location>
</feature>
<dbReference type="Pfam" id="PF08546">
    <property type="entry name" value="ApbA_C"/>
    <property type="match status" value="1"/>
</dbReference>
<dbReference type="Proteomes" id="UP000284277">
    <property type="component" value="Unassembled WGS sequence"/>
</dbReference>
<organism evidence="14 15">
    <name type="scientific">Lacrimispora algidixylanolytica</name>
    <dbReference type="NCBI Taxonomy" id="94868"/>
    <lineage>
        <taxon>Bacteria</taxon>
        <taxon>Bacillati</taxon>
        <taxon>Bacillota</taxon>
        <taxon>Clostridia</taxon>
        <taxon>Lachnospirales</taxon>
        <taxon>Lachnospiraceae</taxon>
        <taxon>Lacrimispora</taxon>
    </lineage>
</organism>
<dbReference type="EC" id="1.1.1.169" evidence="4 11"/>
<dbReference type="SUPFAM" id="SSF51735">
    <property type="entry name" value="NAD(P)-binding Rossmann-fold domains"/>
    <property type="match status" value="1"/>
</dbReference>
<dbReference type="NCBIfam" id="TIGR00745">
    <property type="entry name" value="apbA_panE"/>
    <property type="match status" value="1"/>
</dbReference>
<accession>A0A419SUQ6</accession>
<dbReference type="Pfam" id="PF02558">
    <property type="entry name" value="ApbA"/>
    <property type="match status" value="1"/>
</dbReference>
<dbReference type="PANTHER" id="PTHR43765">
    <property type="entry name" value="2-DEHYDROPANTOATE 2-REDUCTASE-RELATED"/>
    <property type="match status" value="1"/>
</dbReference>
<dbReference type="EMBL" id="MCIA01000033">
    <property type="protein sequence ID" value="RKD28950.1"/>
    <property type="molecule type" value="Genomic_DNA"/>
</dbReference>
<dbReference type="GO" id="GO:0050661">
    <property type="term" value="F:NADP binding"/>
    <property type="evidence" value="ECO:0007669"/>
    <property type="project" value="TreeGrafter"/>
</dbReference>
<gene>
    <name evidence="14" type="ORF">BET01_09440</name>
</gene>
<evidence type="ECO:0000256" key="8">
    <source>
        <dbReference type="ARBA" id="ARBA00023002"/>
    </source>
</evidence>
<keyword evidence="7 11" id="KW-0521">NADP</keyword>
<evidence type="ECO:0000256" key="6">
    <source>
        <dbReference type="ARBA" id="ARBA00022655"/>
    </source>
</evidence>
<evidence type="ECO:0000256" key="9">
    <source>
        <dbReference type="ARBA" id="ARBA00032024"/>
    </source>
</evidence>
<dbReference type="AlphaFoldDB" id="A0A419SUQ6"/>
<dbReference type="UniPathway" id="UPA00028">
    <property type="reaction ID" value="UER00004"/>
</dbReference>
<evidence type="ECO:0000256" key="11">
    <source>
        <dbReference type="RuleBase" id="RU362068"/>
    </source>
</evidence>
<keyword evidence="6 11" id="KW-0566">Pantothenate biosynthesis</keyword>
<keyword evidence="8 11" id="KW-0560">Oxidoreductase</keyword>
<dbReference type="OrthoDB" id="9793586at2"/>
<evidence type="ECO:0000256" key="2">
    <source>
        <dbReference type="ARBA" id="ARBA00004994"/>
    </source>
</evidence>
<comment type="catalytic activity">
    <reaction evidence="10 11">
        <text>(R)-pantoate + NADP(+) = 2-dehydropantoate + NADPH + H(+)</text>
        <dbReference type="Rhea" id="RHEA:16233"/>
        <dbReference type="ChEBI" id="CHEBI:11561"/>
        <dbReference type="ChEBI" id="CHEBI:15378"/>
        <dbReference type="ChEBI" id="CHEBI:15980"/>
        <dbReference type="ChEBI" id="CHEBI:57783"/>
        <dbReference type="ChEBI" id="CHEBI:58349"/>
        <dbReference type="EC" id="1.1.1.169"/>
    </reaction>
</comment>
<protein>
    <recommendedName>
        <fullName evidence="5 11">2-dehydropantoate 2-reductase</fullName>
        <ecNumber evidence="4 11">1.1.1.169</ecNumber>
    </recommendedName>
    <alternativeName>
        <fullName evidence="9 11">Ketopantoate reductase</fullName>
    </alternativeName>
</protein>
<evidence type="ECO:0000256" key="1">
    <source>
        <dbReference type="ARBA" id="ARBA00002919"/>
    </source>
</evidence>
<dbReference type="FunFam" id="1.10.1040.10:FF:000017">
    <property type="entry name" value="2-dehydropantoate 2-reductase"/>
    <property type="match status" value="1"/>
</dbReference>
<evidence type="ECO:0000256" key="5">
    <source>
        <dbReference type="ARBA" id="ARBA00019465"/>
    </source>
</evidence>
<dbReference type="GO" id="GO:0008677">
    <property type="term" value="F:2-dehydropantoate 2-reductase activity"/>
    <property type="evidence" value="ECO:0007669"/>
    <property type="project" value="UniProtKB-EC"/>
</dbReference>
<comment type="caution">
    <text evidence="14">The sequence shown here is derived from an EMBL/GenBank/DDBJ whole genome shotgun (WGS) entry which is preliminary data.</text>
</comment>
<evidence type="ECO:0000256" key="3">
    <source>
        <dbReference type="ARBA" id="ARBA00007870"/>
    </source>
</evidence>
<evidence type="ECO:0000256" key="7">
    <source>
        <dbReference type="ARBA" id="ARBA00022857"/>
    </source>
</evidence>
<dbReference type="InterPro" id="IPR013328">
    <property type="entry name" value="6PGD_dom2"/>
</dbReference>
<dbReference type="InterPro" id="IPR008927">
    <property type="entry name" value="6-PGluconate_DH-like_C_sf"/>
</dbReference>
<comment type="similarity">
    <text evidence="3 11">Belongs to the ketopantoate reductase family.</text>
</comment>
<comment type="function">
    <text evidence="1 11">Catalyzes the NADPH-dependent reduction of ketopantoate into pantoic acid.</text>
</comment>
<reference evidence="14 15" key="1">
    <citation type="submission" date="2016-08" db="EMBL/GenBank/DDBJ databases">
        <title>A new outlook on sporulation: Clostridium algidixylanolyticum.</title>
        <authorList>
            <person name="Poppleton D.I."/>
            <person name="Gribaldo S."/>
        </authorList>
    </citation>
    <scope>NUCLEOTIDE SEQUENCE [LARGE SCALE GENOMIC DNA]</scope>
    <source>
        <strain evidence="14 15">SPL73</strain>
    </source>
</reference>
<evidence type="ECO:0000259" key="13">
    <source>
        <dbReference type="Pfam" id="PF08546"/>
    </source>
</evidence>
<evidence type="ECO:0000256" key="4">
    <source>
        <dbReference type="ARBA" id="ARBA00013014"/>
    </source>
</evidence>
<dbReference type="InterPro" id="IPR050838">
    <property type="entry name" value="Ketopantoate_reductase"/>
</dbReference>
<dbReference type="InterPro" id="IPR036291">
    <property type="entry name" value="NAD(P)-bd_dom_sf"/>
</dbReference>
<proteinExistence type="inferred from homology"/>
<evidence type="ECO:0000259" key="12">
    <source>
        <dbReference type="Pfam" id="PF02558"/>
    </source>
</evidence>
<dbReference type="GO" id="GO:0005737">
    <property type="term" value="C:cytoplasm"/>
    <property type="evidence" value="ECO:0007669"/>
    <property type="project" value="TreeGrafter"/>
</dbReference>
<dbReference type="Gene3D" id="1.10.1040.10">
    <property type="entry name" value="N-(1-d-carboxylethyl)-l-norvaline Dehydrogenase, domain 2"/>
    <property type="match status" value="1"/>
</dbReference>